<dbReference type="STRING" id="279238.Saro_2748"/>
<accession>Q2G4N9</accession>
<dbReference type="KEGG" id="nar:Saro_2748"/>
<dbReference type="RefSeq" id="WP_011446390.1">
    <property type="nucleotide sequence ID" value="NC_007794.1"/>
</dbReference>
<organism evidence="2 3">
    <name type="scientific">Novosphingobium aromaticivorans (strain ATCC 700278 / DSM 12444 / CCUG 56034 / CIP 105152 / NBRC 16084 / F199)</name>
    <dbReference type="NCBI Taxonomy" id="279238"/>
    <lineage>
        <taxon>Bacteria</taxon>
        <taxon>Pseudomonadati</taxon>
        <taxon>Pseudomonadota</taxon>
        <taxon>Alphaproteobacteria</taxon>
        <taxon>Sphingomonadales</taxon>
        <taxon>Sphingomonadaceae</taxon>
        <taxon>Novosphingobium</taxon>
    </lineage>
</organism>
<evidence type="ECO:0000313" key="2">
    <source>
        <dbReference type="EMBL" id="ABD27184.1"/>
    </source>
</evidence>
<dbReference type="Proteomes" id="UP000009134">
    <property type="component" value="Chromosome"/>
</dbReference>
<dbReference type="HOGENOM" id="CLU_2330956_0_0_5"/>
<evidence type="ECO:0000313" key="3">
    <source>
        <dbReference type="Proteomes" id="UP000009134"/>
    </source>
</evidence>
<proteinExistence type="predicted"/>
<dbReference type="AlphaFoldDB" id="Q2G4N9"/>
<keyword evidence="3" id="KW-1185">Reference proteome</keyword>
<feature type="region of interest" description="Disordered" evidence="1">
    <location>
        <begin position="43"/>
        <end position="99"/>
    </location>
</feature>
<protein>
    <submittedName>
        <fullName evidence="2">Uncharacterized protein</fullName>
    </submittedName>
</protein>
<name>Q2G4N9_NOVAD</name>
<gene>
    <name evidence="2" type="ordered locus">Saro_2748</name>
</gene>
<sequence>MIPFLRAYHRPLIAVALLLALMWALNRYVADAVHDDRVETRNAALEADSKADDRAGVVAASEQARTEKENEDARKAAARSDDPLGDGLRSLRNGSRRDP</sequence>
<feature type="compositionally biased region" description="Basic and acidic residues" evidence="1">
    <location>
        <begin position="64"/>
        <end position="82"/>
    </location>
</feature>
<reference evidence="3" key="1">
    <citation type="submission" date="2006-01" db="EMBL/GenBank/DDBJ databases">
        <title>Complete sequence of Novosphingobium aromaticivorans DSM 12444.</title>
        <authorList>
            <consortium name="US DOE Joint Genome Institute"/>
            <person name="Copeland A."/>
            <person name="Lucas S."/>
            <person name="Lapidus A."/>
            <person name="Barry K."/>
            <person name="Detter J.C."/>
            <person name="Glavina T."/>
            <person name="Hammon N."/>
            <person name="Israni S."/>
            <person name="Pitluck S."/>
            <person name="Chain P."/>
            <person name="Malfatti S."/>
            <person name="Shin M."/>
            <person name="Vergez L."/>
            <person name="Schmutz J."/>
            <person name="Larimer F."/>
            <person name="Land M."/>
            <person name="Kyrpides N."/>
            <person name="Ivanova N."/>
            <person name="Fredrickson J."/>
            <person name="Balkwill D."/>
            <person name="Romine M.F."/>
            <person name="Richardson P."/>
        </authorList>
    </citation>
    <scope>NUCLEOTIDE SEQUENCE [LARGE SCALE GENOMIC DNA]</scope>
    <source>
        <strain evidence="3">ATCC 700278 / DSM 12444 / CCUG 56034 / CIP 105152 / NBRC 16084 / F199</strain>
    </source>
</reference>
<evidence type="ECO:0000256" key="1">
    <source>
        <dbReference type="SAM" id="MobiDB-lite"/>
    </source>
</evidence>
<dbReference type="EMBL" id="CP000248">
    <property type="protein sequence ID" value="ABD27184.1"/>
    <property type="molecule type" value="Genomic_DNA"/>
</dbReference>